<dbReference type="RefSeq" id="WP_008471350.1">
    <property type="nucleotide sequence ID" value="NZ_AYZP01000019.1"/>
</dbReference>
<reference evidence="1 2" key="1">
    <citation type="submission" date="2012-06" db="EMBL/GenBank/DDBJ databases">
        <title>Draft Genome Sequence of Lactobacillus hominis Strain CRBIP 24.179T, isolated from human intestine.</title>
        <authorList>
            <person name="Cousin S."/>
            <person name="Ma L."/>
            <person name="Bizet C."/>
            <person name="Loux V."/>
            <person name="Bouchier C."/>
            <person name="Clermont D."/>
            <person name="Creno S."/>
        </authorList>
    </citation>
    <scope>NUCLEOTIDE SEQUENCE [LARGE SCALE GENOMIC DNA]</scope>
    <source>
        <strain evidence="2">CRBIP 24.179T</strain>
    </source>
</reference>
<sequence length="70" mass="8430">MKIKTFVQKANNIDEHVNNWLDKHQNLKITNCHMNSQWITNEKYCLIVTKTCMVTMVLEYEEEKKDQDAR</sequence>
<protein>
    <submittedName>
        <fullName evidence="1">Uncharacterized protein</fullName>
    </submittedName>
</protein>
<gene>
    <name evidence="1" type="ORF">BN55_04205</name>
</gene>
<comment type="caution">
    <text evidence="1">The sequence shown here is derived from an EMBL/GenBank/DDBJ whole genome shotgun (WGS) entry which is preliminary data.</text>
</comment>
<dbReference type="STRING" id="1423758.FC41_GL000799"/>
<keyword evidence="2" id="KW-1185">Reference proteome</keyword>
<dbReference type="PATRIC" id="fig|1423758.3.peg.805"/>
<name>I7LAJ5_9LACO</name>
<organism evidence="1 2">
    <name type="scientific">Lactobacillus hominis DSM 23910 = CRBIP 24.179</name>
    <dbReference type="NCBI Taxonomy" id="1423758"/>
    <lineage>
        <taxon>Bacteria</taxon>
        <taxon>Bacillati</taxon>
        <taxon>Bacillota</taxon>
        <taxon>Bacilli</taxon>
        <taxon>Lactobacillales</taxon>
        <taxon>Lactobacillaceae</taxon>
        <taxon>Lactobacillus</taxon>
    </lineage>
</organism>
<evidence type="ECO:0000313" key="1">
    <source>
        <dbReference type="EMBL" id="CCI82304.1"/>
    </source>
</evidence>
<proteinExistence type="predicted"/>
<evidence type="ECO:0000313" key="2">
    <source>
        <dbReference type="Proteomes" id="UP000009320"/>
    </source>
</evidence>
<accession>I7LAJ5</accession>
<dbReference type="GeneID" id="82847522"/>
<dbReference type="AlphaFoldDB" id="I7LAJ5"/>
<dbReference type="EMBL" id="CAKE01000020">
    <property type="protein sequence ID" value="CCI82304.1"/>
    <property type="molecule type" value="Genomic_DNA"/>
</dbReference>
<dbReference type="Proteomes" id="UP000009320">
    <property type="component" value="Unassembled WGS sequence"/>
</dbReference>